<dbReference type="Ensembl" id="ENSNFUT00015036798.1">
    <property type="protein sequence ID" value="ENSNFUP00015035235.1"/>
    <property type="gene ID" value="ENSNFUG00015017131.1"/>
</dbReference>
<reference evidence="1" key="2">
    <citation type="submission" date="2025-08" db="UniProtKB">
        <authorList>
            <consortium name="Ensembl"/>
        </authorList>
    </citation>
    <scope>IDENTIFICATION</scope>
</reference>
<dbReference type="GeneTree" id="ENSGT01030000236759"/>
<reference evidence="1" key="3">
    <citation type="submission" date="2025-09" db="UniProtKB">
        <authorList>
            <consortium name="Ensembl"/>
        </authorList>
    </citation>
    <scope>IDENTIFICATION</scope>
</reference>
<dbReference type="AlphaFoldDB" id="A0A8C6MM02"/>
<sequence>MIAAPEIPSEFSYVQFSSDTDFSEDPDGRTTNKGKVWECPALSHTCM</sequence>
<accession>A0A8C6MM02</accession>
<proteinExistence type="predicted"/>
<name>A0A8C6MM02_NOTFU</name>
<dbReference type="Proteomes" id="UP000694548">
    <property type="component" value="Chromosome sgr10"/>
</dbReference>
<evidence type="ECO:0000313" key="1">
    <source>
        <dbReference type="Ensembl" id="ENSNFUP00015035235.1"/>
    </source>
</evidence>
<protein>
    <submittedName>
        <fullName evidence="1">Uncharacterized protein</fullName>
    </submittedName>
</protein>
<evidence type="ECO:0000313" key="2">
    <source>
        <dbReference type="Proteomes" id="UP000694548"/>
    </source>
</evidence>
<reference evidence="1" key="1">
    <citation type="submission" date="2014-08" db="EMBL/GenBank/DDBJ databases">
        <authorList>
            <person name="Senf B."/>
            <person name="Petzold A."/>
            <person name="Downie B.R."/>
            <person name="Koch P."/>
            <person name="Platzer M."/>
        </authorList>
    </citation>
    <scope>NUCLEOTIDE SEQUENCE [LARGE SCALE GENOMIC DNA]</scope>
    <source>
        <strain evidence="1">GRZ</strain>
    </source>
</reference>
<keyword evidence="2" id="KW-1185">Reference proteome</keyword>
<organism evidence="1 2">
    <name type="scientific">Nothobranchius furzeri</name>
    <name type="common">Turquoise killifish</name>
    <dbReference type="NCBI Taxonomy" id="105023"/>
    <lineage>
        <taxon>Eukaryota</taxon>
        <taxon>Metazoa</taxon>
        <taxon>Chordata</taxon>
        <taxon>Craniata</taxon>
        <taxon>Vertebrata</taxon>
        <taxon>Euteleostomi</taxon>
        <taxon>Actinopterygii</taxon>
        <taxon>Neopterygii</taxon>
        <taxon>Teleostei</taxon>
        <taxon>Neoteleostei</taxon>
        <taxon>Acanthomorphata</taxon>
        <taxon>Ovalentaria</taxon>
        <taxon>Atherinomorphae</taxon>
        <taxon>Cyprinodontiformes</taxon>
        <taxon>Nothobranchiidae</taxon>
        <taxon>Nothobranchius</taxon>
    </lineage>
</organism>